<feature type="region of interest" description="Disordered" evidence="1">
    <location>
        <begin position="278"/>
        <end position="350"/>
    </location>
</feature>
<protein>
    <submittedName>
        <fullName evidence="2">Uncharacterized protein</fullName>
    </submittedName>
</protein>
<feature type="region of interest" description="Disordered" evidence="1">
    <location>
        <begin position="469"/>
        <end position="513"/>
    </location>
</feature>
<name>A0A395MU83_9HYPO</name>
<evidence type="ECO:0000313" key="3">
    <source>
        <dbReference type="Proteomes" id="UP000265631"/>
    </source>
</evidence>
<reference evidence="2 3" key="1">
    <citation type="journal article" date="2018" name="PLoS Pathog.">
        <title>Evolution of structural diversity of trichothecenes, a family of toxins produced by plant pathogenic and entomopathogenic fungi.</title>
        <authorList>
            <person name="Proctor R.H."/>
            <person name="McCormick S.P."/>
            <person name="Kim H.S."/>
            <person name="Cardoza R.E."/>
            <person name="Stanley A.M."/>
            <person name="Lindo L."/>
            <person name="Kelly A."/>
            <person name="Brown D.W."/>
            <person name="Lee T."/>
            <person name="Vaughan M.M."/>
            <person name="Alexander N.J."/>
            <person name="Busman M."/>
            <person name="Gutierrez S."/>
        </authorList>
    </citation>
    <scope>NUCLEOTIDE SEQUENCE [LARGE SCALE GENOMIC DNA]</scope>
    <source>
        <strain evidence="2 3">NRRL 13405</strain>
    </source>
</reference>
<proteinExistence type="predicted"/>
<evidence type="ECO:0000313" key="2">
    <source>
        <dbReference type="EMBL" id="RFN51422.1"/>
    </source>
</evidence>
<organism evidence="2 3">
    <name type="scientific">Fusarium flagelliforme</name>
    <dbReference type="NCBI Taxonomy" id="2675880"/>
    <lineage>
        <taxon>Eukaryota</taxon>
        <taxon>Fungi</taxon>
        <taxon>Dikarya</taxon>
        <taxon>Ascomycota</taxon>
        <taxon>Pezizomycotina</taxon>
        <taxon>Sordariomycetes</taxon>
        <taxon>Hypocreomycetidae</taxon>
        <taxon>Hypocreales</taxon>
        <taxon>Nectriaceae</taxon>
        <taxon>Fusarium</taxon>
        <taxon>Fusarium incarnatum-equiseti species complex</taxon>
    </lineage>
</organism>
<dbReference type="OrthoDB" id="5240423at2759"/>
<gene>
    <name evidence="2" type="ORF">FIE12Z_4301</name>
</gene>
<dbReference type="Proteomes" id="UP000265631">
    <property type="component" value="Unassembled WGS sequence"/>
</dbReference>
<accession>A0A395MU83</accession>
<feature type="compositionally biased region" description="Polar residues" evidence="1">
    <location>
        <begin position="278"/>
        <end position="292"/>
    </location>
</feature>
<keyword evidence="3" id="KW-1185">Reference proteome</keyword>
<evidence type="ECO:0000256" key="1">
    <source>
        <dbReference type="SAM" id="MobiDB-lite"/>
    </source>
</evidence>
<sequence>MPNPLKASYHFLTWILDHDQVPNDIRRSLELVRTCESDLQHLIELRNDCLPLLQRRPKVLQRVHTIIESAQKGLQEVCEIVEKCRPENDRRTRTTFSKRMAWVLVESSEFKSQEPIVSRHHAAVLAELNFLRQIALMAPVSEPEKREEKKGIVKEAAVFDNVALLADLLGDMKVPTEKQPPVTQTIVSPPPIIVFNANTEPPAHSNISTLQLPTSLNRKSNSQTLHMEHARDSLPEVLPVDMTSPAPSLSLTTNSKCDSKDLAGLALLLGDPLDLQNCPTPSPVSQRNNVQREMTGPAQPLTYDRPSYPSVYNESNQHLPYSPQHSVSDLSQGSHNVYTPSSVSNIPRSLHHSHSSLSVLSSTARTNQQYQSYPSNYPGQIVWSNSSLTTIAIASPNYIQSNPSFTQPIGELDTSPYHMIPLSGALSHNDSSSGQKLAVQVNTAPVELSAEEKPTSNPSLRCQAMRIGSSRSGRAFSEPVSSTSQQHKRRPPEGYTRSTETGTSMIQSQNSTW</sequence>
<feature type="compositionally biased region" description="Polar residues" evidence="1">
    <location>
        <begin position="310"/>
        <end position="347"/>
    </location>
</feature>
<dbReference type="EMBL" id="PXXK01000103">
    <property type="protein sequence ID" value="RFN51422.1"/>
    <property type="molecule type" value="Genomic_DNA"/>
</dbReference>
<dbReference type="AlphaFoldDB" id="A0A395MU83"/>
<feature type="compositionally biased region" description="Polar residues" evidence="1">
    <location>
        <begin position="496"/>
        <end position="513"/>
    </location>
</feature>
<comment type="caution">
    <text evidence="2">The sequence shown here is derived from an EMBL/GenBank/DDBJ whole genome shotgun (WGS) entry which is preliminary data.</text>
</comment>